<comment type="caution">
    <text evidence="1">The sequence shown here is derived from an EMBL/GenBank/DDBJ whole genome shotgun (WGS) entry which is preliminary data.</text>
</comment>
<protein>
    <submittedName>
        <fullName evidence="1">Uncharacterized protein</fullName>
    </submittedName>
</protein>
<accession>A0A2G8SH55</accession>
<dbReference type="OrthoDB" id="2744661at2759"/>
<evidence type="ECO:0000313" key="2">
    <source>
        <dbReference type="Proteomes" id="UP000230002"/>
    </source>
</evidence>
<keyword evidence="2" id="KW-1185">Reference proteome</keyword>
<gene>
    <name evidence="1" type="ORF">GSI_04564</name>
</gene>
<proteinExistence type="predicted"/>
<name>A0A2G8SH55_9APHY</name>
<dbReference type="EMBL" id="AYKW01000008">
    <property type="protein sequence ID" value="PIL33115.1"/>
    <property type="molecule type" value="Genomic_DNA"/>
</dbReference>
<sequence length="136" mass="14584">MAWSTVFSFDSATFSTTDGLTLPTQTQVDNWSSAKVSVHDLGASGRWLMIELGNAAPTVFRAITEAWKVSVSCDEDTMTVTMHGADAGALTRTTQKLRFNQAKEFWMFVSHIAVARAQEYAGVSAGASVEGVSASL</sequence>
<dbReference type="Proteomes" id="UP000230002">
    <property type="component" value="Unassembled WGS sequence"/>
</dbReference>
<dbReference type="AlphaFoldDB" id="A0A2G8SH55"/>
<organism evidence="1 2">
    <name type="scientific">Ganoderma sinense ZZ0214-1</name>
    <dbReference type="NCBI Taxonomy" id="1077348"/>
    <lineage>
        <taxon>Eukaryota</taxon>
        <taxon>Fungi</taxon>
        <taxon>Dikarya</taxon>
        <taxon>Basidiomycota</taxon>
        <taxon>Agaricomycotina</taxon>
        <taxon>Agaricomycetes</taxon>
        <taxon>Polyporales</taxon>
        <taxon>Polyporaceae</taxon>
        <taxon>Ganoderma</taxon>
    </lineage>
</organism>
<reference evidence="1 2" key="1">
    <citation type="journal article" date="2015" name="Sci. Rep.">
        <title>Chromosome-level genome map provides insights into diverse defense mechanisms in the medicinal fungus Ganoderma sinense.</title>
        <authorList>
            <person name="Zhu Y."/>
            <person name="Xu J."/>
            <person name="Sun C."/>
            <person name="Zhou S."/>
            <person name="Xu H."/>
            <person name="Nelson D.R."/>
            <person name="Qian J."/>
            <person name="Song J."/>
            <person name="Luo H."/>
            <person name="Xiang L."/>
            <person name="Li Y."/>
            <person name="Xu Z."/>
            <person name="Ji A."/>
            <person name="Wang L."/>
            <person name="Lu S."/>
            <person name="Hayward A."/>
            <person name="Sun W."/>
            <person name="Li X."/>
            <person name="Schwartz D.C."/>
            <person name="Wang Y."/>
            <person name="Chen S."/>
        </authorList>
    </citation>
    <scope>NUCLEOTIDE SEQUENCE [LARGE SCALE GENOMIC DNA]</scope>
    <source>
        <strain evidence="1 2">ZZ0214-1</strain>
    </source>
</reference>
<evidence type="ECO:0000313" key="1">
    <source>
        <dbReference type="EMBL" id="PIL33115.1"/>
    </source>
</evidence>